<dbReference type="Pfam" id="PF17288">
    <property type="entry name" value="Terminase_3C"/>
    <property type="match status" value="1"/>
</dbReference>
<dbReference type="InterPro" id="IPR052380">
    <property type="entry name" value="Viral_DNA_packaging_terminase"/>
</dbReference>
<dbReference type="InterPro" id="IPR006437">
    <property type="entry name" value="Phage_terminase_lsu"/>
</dbReference>
<evidence type="ECO:0000313" key="4">
    <source>
        <dbReference type="Proteomes" id="UP000468327"/>
    </source>
</evidence>
<dbReference type="InterPro" id="IPR035412">
    <property type="entry name" value="Terminase_L_N"/>
</dbReference>
<dbReference type="Gene3D" id="1.10.10.1400">
    <property type="entry name" value="Terminase, small subunit, N-terminal DNA-binding domain, HTH motif"/>
    <property type="match status" value="1"/>
</dbReference>
<comment type="caution">
    <text evidence="3">The sequence shown here is derived from an EMBL/GenBank/DDBJ whole genome shotgun (WGS) entry which is preliminary data.</text>
</comment>
<feature type="domain" description="Phage terminase large subunit C-terminal" evidence="2">
    <location>
        <begin position="396"/>
        <end position="552"/>
    </location>
</feature>
<dbReference type="EMBL" id="WPOC01000002">
    <property type="protein sequence ID" value="MVN13977.1"/>
    <property type="molecule type" value="Genomic_DNA"/>
</dbReference>
<dbReference type="InterPro" id="IPR035413">
    <property type="entry name" value="Terminase_L_C"/>
</dbReference>
<dbReference type="InterPro" id="IPR038713">
    <property type="entry name" value="Terminase_Gp1_N_sf"/>
</dbReference>
<evidence type="ECO:0000259" key="2">
    <source>
        <dbReference type="Pfam" id="PF17288"/>
    </source>
</evidence>
<dbReference type="Gene3D" id="3.40.50.300">
    <property type="entry name" value="P-loop containing nucleotide triphosphate hydrolases"/>
    <property type="match status" value="1"/>
</dbReference>
<gene>
    <name evidence="3" type="ORF">GO738_01175</name>
</gene>
<dbReference type="Gene3D" id="3.30.420.280">
    <property type="match status" value="1"/>
</dbReference>
<evidence type="ECO:0000313" key="3">
    <source>
        <dbReference type="EMBL" id="MVN13977.1"/>
    </source>
</evidence>
<protein>
    <submittedName>
        <fullName evidence="3">PBSX family phage terminase large subunit</fullName>
    </submittedName>
</protein>
<name>A0A6N8IDY6_9ACTN</name>
<proteinExistence type="predicted"/>
<keyword evidence="4" id="KW-1185">Reference proteome</keyword>
<dbReference type="NCBIfam" id="TIGR01547">
    <property type="entry name" value="phage_term_2"/>
    <property type="match status" value="1"/>
</dbReference>
<reference evidence="3 4" key="1">
    <citation type="submission" date="2019-11" db="EMBL/GenBank/DDBJ databases">
        <title>Whole genome shotgun sequencing (WGS) data from Adlercreutzia equolifaciens ResAG-91, Eggerthella lenta MRI-F36, MRI-F37, MRI-F40, ResAG-49, ResAG-88, ResAG-121, ResAG-145, and Gordonibacter sp. ResAG-5, ResAG-26, ResAG-43, ResAG-50, ResAG-59.</title>
        <authorList>
            <person name="Stoll D.A."/>
            <person name="Danylec N."/>
            <person name="Franz C.M.A.P."/>
            <person name="Huch M."/>
        </authorList>
    </citation>
    <scope>NUCLEOTIDE SEQUENCE [LARGE SCALE GENOMIC DNA]</scope>
    <source>
        <strain evidence="3 4">ResAG-59</strain>
    </source>
</reference>
<dbReference type="InterPro" id="IPR027417">
    <property type="entry name" value="P-loop_NTPase"/>
</dbReference>
<dbReference type="PANTHER" id="PTHR39184">
    <property type="match status" value="1"/>
</dbReference>
<dbReference type="Proteomes" id="UP000468327">
    <property type="component" value="Unassembled WGS sequence"/>
</dbReference>
<dbReference type="AlphaFoldDB" id="A0A6N8IDY6"/>
<accession>A0A6N8IDY6</accession>
<feature type="domain" description="Phage terminase large subunit N-terminal" evidence="1">
    <location>
        <begin position="165"/>
        <end position="363"/>
    </location>
</feature>
<dbReference type="Pfam" id="PF04466">
    <property type="entry name" value="Terminase_3"/>
    <property type="match status" value="1"/>
</dbReference>
<sequence length="561" mass="62972">MGAMAKDKLNPKQQAFADAIVAGMNPSEAYRAAGYSCARMSPASIAVEAQRKLKHPQISLIVEEGRKAAAEAARWTLALATERMRIVNDKAIEEIEQLGFVKKSPAYRAVMDSADRLNRYTGVEREIDAPEPDERPFGVDFALLIPGAWNGVHRAIMAHDATDYVFPGGRGSAKSSDVSLHIPAILAGHPDVHAVVFRKVARTLRTSVYAQMSWALSAMGKADEWDCTVSPMQMRHRRTGQTISFLGLDEKEKAKSLKVPFGYVGVVWYEETDQFSGAAEIRSVNQSLTRGGELFWRFYSYNPPRSKNSWVNAFADDGAPGKIVHRSTYLDVPPEWLGRAFVDDAEALKEINEQAYRHEYLGEMVGTDGEVFRNVEDRELTDEDVEGFAWTRCGVDWGYAVDPWVFVRVAYDRKTKTVYVFDEDRGLRLSNEQTASRIKARLSDEDRDGSPTYLPRAPRNRVYADAAEPKSVASYRAQDIDCRAAAKWPGSVEEGIQWLQTRAKIVIDRKRCPLAYQEFSAYEYEVDKDGKTLESCPDRDNHAIDAVRYALSPLIADKKEV</sequence>
<evidence type="ECO:0000259" key="1">
    <source>
        <dbReference type="Pfam" id="PF04466"/>
    </source>
</evidence>
<dbReference type="PANTHER" id="PTHR39184:SF1">
    <property type="entry name" value="PBSX PHAGE TERMINASE LARGE SUBUNIT"/>
    <property type="match status" value="1"/>
</dbReference>
<organism evidence="3 4">
    <name type="scientific">Gordonibacter urolithinfaciens</name>
    <dbReference type="NCBI Taxonomy" id="1335613"/>
    <lineage>
        <taxon>Bacteria</taxon>
        <taxon>Bacillati</taxon>
        <taxon>Actinomycetota</taxon>
        <taxon>Coriobacteriia</taxon>
        <taxon>Eggerthellales</taxon>
        <taxon>Eggerthellaceae</taxon>
        <taxon>Gordonibacter</taxon>
    </lineage>
</organism>